<dbReference type="Gene3D" id="2.40.240.20">
    <property type="entry name" value="Hypothetical PUA domain-like, domain 1"/>
    <property type="match status" value="1"/>
</dbReference>
<evidence type="ECO:0000256" key="11">
    <source>
        <dbReference type="ARBA" id="ARBA00047944"/>
    </source>
</evidence>
<dbReference type="GO" id="GO:0008168">
    <property type="term" value="F:methyltransferase activity"/>
    <property type="evidence" value="ECO:0007669"/>
    <property type="project" value="UniProtKB-KW"/>
</dbReference>
<dbReference type="Pfam" id="PF20260">
    <property type="entry name" value="PUA_4"/>
    <property type="match status" value="1"/>
</dbReference>
<dbReference type="InterPro" id="IPR029028">
    <property type="entry name" value="Alpha/beta_knot_MTases"/>
</dbReference>
<keyword evidence="9 12" id="KW-0949">S-adenosyl-L-methionine</keyword>
<evidence type="ECO:0000256" key="8">
    <source>
        <dbReference type="ARBA" id="ARBA00022679"/>
    </source>
</evidence>
<dbReference type="PIRSF" id="PIRSF015601">
    <property type="entry name" value="MTase_slr0722"/>
    <property type="match status" value="1"/>
</dbReference>
<feature type="domain" description="Ribosomal RNA small subunit methyltransferase E PUA-like" evidence="14">
    <location>
        <begin position="21"/>
        <end position="65"/>
    </location>
</feature>
<proteinExistence type="inferred from homology"/>
<dbReference type="GO" id="GO:0032259">
    <property type="term" value="P:methylation"/>
    <property type="evidence" value="ECO:0007669"/>
    <property type="project" value="UniProtKB-KW"/>
</dbReference>
<keyword evidence="7 12" id="KW-0489">Methyltransferase</keyword>
<dbReference type="EMBL" id="JAGFNY010000003">
    <property type="protein sequence ID" value="MBW7569670.1"/>
    <property type="molecule type" value="Genomic_DNA"/>
</dbReference>
<evidence type="ECO:0000256" key="10">
    <source>
        <dbReference type="ARBA" id="ARBA00025699"/>
    </source>
</evidence>
<dbReference type="InterPro" id="IPR006700">
    <property type="entry name" value="RsmE"/>
</dbReference>
<dbReference type="InterPro" id="IPR029026">
    <property type="entry name" value="tRNA_m1G_MTases_N"/>
</dbReference>
<evidence type="ECO:0000256" key="1">
    <source>
        <dbReference type="ARBA" id="ARBA00004496"/>
    </source>
</evidence>
<dbReference type="PANTHER" id="PTHR30027:SF3">
    <property type="entry name" value="16S RRNA (URACIL(1498)-N(3))-METHYLTRANSFERASE"/>
    <property type="match status" value="1"/>
</dbReference>
<evidence type="ECO:0000256" key="12">
    <source>
        <dbReference type="PIRNR" id="PIRNR015601"/>
    </source>
</evidence>
<dbReference type="InterPro" id="IPR046887">
    <property type="entry name" value="RsmE_PUA-like"/>
</dbReference>
<dbReference type="Proteomes" id="UP000731465">
    <property type="component" value="Unassembled WGS sequence"/>
</dbReference>
<sequence>MRDVRICQFRANLNLNDTFTLDDDGFGHLIRVLRFKQGDNFIVFDGLANEYKATLEEVSSKKASFKCTDKIDRNVESPLLVELGQVISRGDKMEFTIQKATELGIHCITPLYSSRCGVKLDRKREEKKVEQWQKIAIAACEQSGRNVVPVVNDITLIDDWYKQGENALSLTLDPKADKKLTEIEPKQNVRLLIGPEGGLSAEEIDNAAKAGFQGVTLGPRILRTETAALAALSILGCTFGDL</sequence>
<dbReference type="PANTHER" id="PTHR30027">
    <property type="entry name" value="RIBOSOMAL RNA SMALL SUBUNIT METHYLTRANSFERASE E"/>
    <property type="match status" value="1"/>
</dbReference>
<keyword evidence="8 12" id="KW-0808">Transferase</keyword>
<comment type="similarity">
    <text evidence="2 12">Belongs to the RNA methyltransferase RsmE family.</text>
</comment>
<evidence type="ECO:0000256" key="9">
    <source>
        <dbReference type="ARBA" id="ARBA00022691"/>
    </source>
</evidence>
<evidence type="ECO:0000256" key="6">
    <source>
        <dbReference type="ARBA" id="ARBA00022552"/>
    </source>
</evidence>
<evidence type="ECO:0000313" key="15">
    <source>
        <dbReference type="EMBL" id="MBW7569670.1"/>
    </source>
</evidence>
<comment type="subcellular location">
    <subcellularLocation>
        <location evidence="1 12">Cytoplasm</location>
    </subcellularLocation>
</comment>
<protein>
    <recommendedName>
        <fullName evidence="4 12">Ribosomal RNA small subunit methyltransferase E</fullName>
        <ecNumber evidence="3 12">2.1.1.193</ecNumber>
    </recommendedName>
</protein>
<comment type="catalytic activity">
    <reaction evidence="11 12">
        <text>uridine(1498) in 16S rRNA + S-adenosyl-L-methionine = N(3)-methyluridine(1498) in 16S rRNA + S-adenosyl-L-homocysteine + H(+)</text>
        <dbReference type="Rhea" id="RHEA:42920"/>
        <dbReference type="Rhea" id="RHEA-COMP:10283"/>
        <dbReference type="Rhea" id="RHEA-COMP:10284"/>
        <dbReference type="ChEBI" id="CHEBI:15378"/>
        <dbReference type="ChEBI" id="CHEBI:57856"/>
        <dbReference type="ChEBI" id="CHEBI:59789"/>
        <dbReference type="ChEBI" id="CHEBI:65315"/>
        <dbReference type="ChEBI" id="CHEBI:74502"/>
        <dbReference type="EC" id="2.1.1.193"/>
    </reaction>
</comment>
<evidence type="ECO:0000256" key="7">
    <source>
        <dbReference type="ARBA" id="ARBA00022603"/>
    </source>
</evidence>
<dbReference type="InterPro" id="IPR046886">
    <property type="entry name" value="RsmE_MTase_dom"/>
</dbReference>
<evidence type="ECO:0000256" key="4">
    <source>
        <dbReference type="ARBA" id="ARBA00013673"/>
    </source>
</evidence>
<evidence type="ECO:0000256" key="3">
    <source>
        <dbReference type="ARBA" id="ARBA00012328"/>
    </source>
</evidence>
<dbReference type="NCBIfam" id="TIGR00046">
    <property type="entry name" value="RsmE family RNA methyltransferase"/>
    <property type="match status" value="1"/>
</dbReference>
<comment type="function">
    <text evidence="10 12">Specifically methylates the N3 position of the uracil ring of uridine 1498 (m3U1498) in 16S rRNA. Acts on the fully assembled 30S ribosomal subunit.</text>
</comment>
<accession>A0ABS7DEF3</accession>
<keyword evidence="16" id="KW-1185">Reference proteome</keyword>
<dbReference type="NCBIfam" id="NF008692">
    <property type="entry name" value="PRK11713.1-5"/>
    <property type="match status" value="1"/>
</dbReference>
<keyword evidence="6 12" id="KW-0698">rRNA processing</keyword>
<organism evidence="15 16">
    <name type="scientific">Succinivibrio faecicola</name>
    <dbReference type="NCBI Taxonomy" id="2820300"/>
    <lineage>
        <taxon>Bacteria</taxon>
        <taxon>Pseudomonadati</taxon>
        <taxon>Pseudomonadota</taxon>
        <taxon>Gammaproteobacteria</taxon>
        <taxon>Aeromonadales</taxon>
        <taxon>Succinivibrionaceae</taxon>
        <taxon>Succinivibrio</taxon>
    </lineage>
</organism>
<dbReference type="EC" id="2.1.1.193" evidence="3 12"/>
<dbReference type="CDD" id="cd18084">
    <property type="entry name" value="RsmE-like"/>
    <property type="match status" value="1"/>
</dbReference>
<dbReference type="Gene3D" id="3.40.1280.10">
    <property type="match status" value="1"/>
</dbReference>
<dbReference type="InterPro" id="IPR015947">
    <property type="entry name" value="PUA-like_sf"/>
</dbReference>
<reference evidence="15 16" key="1">
    <citation type="submission" date="2021-03" db="EMBL/GenBank/DDBJ databases">
        <title>Succinivibrio sp. nov. isolated from feces of cow.</title>
        <authorList>
            <person name="Choi J.-Y."/>
        </authorList>
    </citation>
    <scope>NUCLEOTIDE SEQUENCE [LARGE SCALE GENOMIC DNA]</scope>
    <source>
        <strain evidence="15 16">AGMB01872</strain>
    </source>
</reference>
<comment type="caution">
    <text evidence="15">The sequence shown here is derived from an EMBL/GenBank/DDBJ whole genome shotgun (WGS) entry which is preliminary data.</text>
</comment>
<gene>
    <name evidence="15" type="ORF">J5V48_02050</name>
</gene>
<keyword evidence="5 12" id="KW-0963">Cytoplasm</keyword>
<dbReference type="SUPFAM" id="SSF88697">
    <property type="entry name" value="PUA domain-like"/>
    <property type="match status" value="1"/>
</dbReference>
<evidence type="ECO:0000256" key="2">
    <source>
        <dbReference type="ARBA" id="ARBA00005528"/>
    </source>
</evidence>
<dbReference type="SUPFAM" id="SSF75217">
    <property type="entry name" value="alpha/beta knot"/>
    <property type="match status" value="1"/>
</dbReference>
<feature type="domain" description="Ribosomal RNA small subunit methyltransferase E methyltransferase" evidence="13">
    <location>
        <begin position="76"/>
        <end position="235"/>
    </location>
</feature>
<name>A0ABS7DEF3_9GAMM</name>
<evidence type="ECO:0000313" key="16">
    <source>
        <dbReference type="Proteomes" id="UP000731465"/>
    </source>
</evidence>
<evidence type="ECO:0000259" key="14">
    <source>
        <dbReference type="Pfam" id="PF20260"/>
    </source>
</evidence>
<dbReference type="Pfam" id="PF04452">
    <property type="entry name" value="Methyltrans_RNA"/>
    <property type="match status" value="1"/>
</dbReference>
<evidence type="ECO:0000259" key="13">
    <source>
        <dbReference type="Pfam" id="PF04452"/>
    </source>
</evidence>
<dbReference type="RefSeq" id="WP_219936526.1">
    <property type="nucleotide sequence ID" value="NZ_JAGFNY010000003.1"/>
</dbReference>
<evidence type="ECO:0000256" key="5">
    <source>
        <dbReference type="ARBA" id="ARBA00022490"/>
    </source>
</evidence>